<reference evidence="2 4" key="1">
    <citation type="submission" date="2020-06" db="EMBL/GenBank/DDBJ databases">
        <title>Description of novel acetic acid bacteria.</title>
        <authorList>
            <person name="Sombolestani A."/>
        </authorList>
    </citation>
    <scope>NUCLEOTIDE SEQUENCE [LARGE SCALE GENOMIC DNA]</scope>
    <source>
        <strain evidence="2 4">LMG 26838</strain>
    </source>
</reference>
<dbReference type="RefSeq" id="WP_176624449.1">
    <property type="nucleotide sequence ID" value="NZ_JABXXQ010000201.1"/>
</dbReference>
<comment type="caution">
    <text evidence="2">The sequence shown here is derived from an EMBL/GenBank/DDBJ whole genome shotgun (WGS) entry which is preliminary data.</text>
</comment>
<dbReference type="AlphaFoldDB" id="A0A850NRA3"/>
<dbReference type="EMBL" id="JABXXQ010000201">
    <property type="protein sequence ID" value="NVN30700.1"/>
    <property type="molecule type" value="Genomic_DNA"/>
</dbReference>
<dbReference type="Proteomes" id="UP000557688">
    <property type="component" value="Unassembled WGS sequence"/>
</dbReference>
<gene>
    <name evidence="1" type="ORF">FHR90_000129</name>
    <name evidence="2" type="ORF">HUK83_10205</name>
</gene>
<keyword evidence="3" id="KW-1185">Reference proteome</keyword>
<accession>A0A850NRA3</accession>
<reference evidence="1 3" key="2">
    <citation type="submission" date="2020-08" db="EMBL/GenBank/DDBJ databases">
        <title>Genomic Encyclopedia of Type Strains, Phase III (KMG-III): the genomes of soil and plant-associated and newly described type strains.</title>
        <authorList>
            <person name="Whitman W."/>
        </authorList>
    </citation>
    <scope>NUCLEOTIDE SEQUENCE [LARGE SCALE GENOMIC DNA]</scope>
    <source>
        <strain evidence="1 3">CECT 8088</strain>
    </source>
</reference>
<dbReference type="GO" id="GO:0009279">
    <property type="term" value="C:cell outer membrane"/>
    <property type="evidence" value="ECO:0007669"/>
    <property type="project" value="InterPro"/>
</dbReference>
<dbReference type="Pfam" id="PF05275">
    <property type="entry name" value="CopB"/>
    <property type="match status" value="1"/>
</dbReference>
<name>A0A850NRA3_9PROT</name>
<proteinExistence type="predicted"/>
<evidence type="ECO:0000313" key="4">
    <source>
        <dbReference type="Proteomes" id="UP000565205"/>
    </source>
</evidence>
<sequence length="263" mass="28671">MQMPVAKPKAAAEAVVNLHPASGTDLPAGHGTAPVPPVGLYASGVYGAQAMQASHDAMMADNGGRRFSMVILNIAELQVADGRPAYRWDGEGWWGTDLDRLVVKSEGRGPLTRNRLDDAEADAFYSRAVTRYFDVQAGVRQDLAGPNRTYVAFAVEGLAPEWFETEASLFIATDGRVLGRLEGWHDSFLTQRLVLQPRAELDFAAQDDRRAGRVSGLSEAELGLRLRYEVWRQLAPYVGASWTYEGGQAGSALQLVLGVRSFF</sequence>
<dbReference type="GO" id="GO:0005507">
    <property type="term" value="F:copper ion binding"/>
    <property type="evidence" value="ECO:0007669"/>
    <property type="project" value="InterPro"/>
</dbReference>
<dbReference type="Proteomes" id="UP000565205">
    <property type="component" value="Unassembled WGS sequence"/>
</dbReference>
<organism evidence="2 4">
    <name type="scientific">Endobacter medicaginis</name>
    <dbReference type="NCBI Taxonomy" id="1181271"/>
    <lineage>
        <taxon>Bacteria</taxon>
        <taxon>Pseudomonadati</taxon>
        <taxon>Pseudomonadota</taxon>
        <taxon>Alphaproteobacteria</taxon>
        <taxon>Acetobacterales</taxon>
        <taxon>Acetobacteraceae</taxon>
        <taxon>Endobacter</taxon>
    </lineage>
</organism>
<evidence type="ECO:0000313" key="3">
    <source>
        <dbReference type="Proteomes" id="UP000557688"/>
    </source>
</evidence>
<dbReference type="EMBL" id="JACHXV010000001">
    <property type="protein sequence ID" value="MBB3172323.1"/>
    <property type="molecule type" value="Genomic_DNA"/>
</dbReference>
<evidence type="ECO:0000313" key="1">
    <source>
        <dbReference type="EMBL" id="MBB3172323.1"/>
    </source>
</evidence>
<evidence type="ECO:0000313" key="2">
    <source>
        <dbReference type="EMBL" id="NVN30700.1"/>
    </source>
</evidence>
<protein>
    <submittedName>
        <fullName evidence="2">Copper resistance protein B</fullName>
    </submittedName>
</protein>
<dbReference type="GO" id="GO:0006878">
    <property type="term" value="P:intracellular copper ion homeostasis"/>
    <property type="evidence" value="ECO:0007669"/>
    <property type="project" value="InterPro"/>
</dbReference>
<dbReference type="InterPro" id="IPR007939">
    <property type="entry name" value="Cu-R_B_prcur"/>
</dbReference>